<dbReference type="SUPFAM" id="SSF48208">
    <property type="entry name" value="Six-hairpin glycosidases"/>
    <property type="match status" value="1"/>
</dbReference>
<dbReference type="Pfam" id="PF17390">
    <property type="entry name" value="Bac_rhamnosid_C"/>
    <property type="match status" value="1"/>
</dbReference>
<evidence type="ECO:0000313" key="5">
    <source>
        <dbReference type="EMBL" id="OCB72529.1"/>
    </source>
</evidence>
<gene>
    <name evidence="5" type="ORF">FBGL_07770</name>
    <name evidence="4" type="ORF">FGL01_07620</name>
    <name evidence="6" type="ORF">SAMN05192550_0957</name>
</gene>
<name>A0A1B9DS74_9FLAO</name>
<dbReference type="PANTHER" id="PTHR34987">
    <property type="entry name" value="C, PUTATIVE (AFU_ORTHOLOGUE AFUA_3G02880)-RELATED"/>
    <property type="match status" value="1"/>
</dbReference>
<evidence type="ECO:0000256" key="1">
    <source>
        <dbReference type="SAM" id="SignalP"/>
    </source>
</evidence>
<dbReference type="OrthoDB" id="9815108at2"/>
<accession>A0A1B9DS74</accession>
<keyword evidence="8" id="KW-1185">Reference proteome</keyword>
<dbReference type="InterPro" id="IPR035396">
    <property type="entry name" value="Bac_rhamnosid6H"/>
</dbReference>
<dbReference type="Gene3D" id="2.60.420.10">
    <property type="entry name" value="Maltose phosphorylase, domain 3"/>
    <property type="match status" value="1"/>
</dbReference>
<protein>
    <submittedName>
        <fullName evidence="6">Alpha-L-rhamnosidase N-terminal domain-containing protein</fullName>
    </submittedName>
    <submittedName>
        <fullName evidence="5">Glycoside hydrolase</fullName>
    </submittedName>
</protein>
<sequence>MIKTIKAIVFVSMCTVYSLNAQVNNWRAKWITDSVAQNTPNSWYNFRKDFSLKKVPVNAVAKIAVDSKYWLWINGRMVVFEGGIKRGPNPKDTYYDEVNIAPYLQEGKNNISVLAWYFGKDGYSHKSSGKFGFIFECVNSQINILSDNSWQVLENSAYGRCPEPFPNSRLVESSIRYDARKDLGLWYKQEFDDAKWHKAVVLGTPPMLPWNNLVLRPIPLFKDFGLKSYNNNLKFPIECKSDTIIVCQLPANLQITPYLKVEALDGQLIDIRTDNFKGGGDYNMYAQYITRNGQQEYESYGWINGHKVIYSIPKGVKVLDLEYRQTGYNTEFKGDFTSSDVFLNLLWKKSLRTLYITMRDSYMDCPDRERAQWWGDVVSESGEAFYALDTKSHLLLKKGMYELIGWQRQDSTLFSPVPAGSWDKELPTQMLTSIGYYGFWNYYLNTADKKTIADLYDGVRKYLKVWKINDKGTLILRNGGWTWGDWGANKDMELIFNTTYYMALKGVLNMAKVLDKPNDVAEYRKEMDHLKVAFNKSFWTGTAYRDPNYKEKTDDRAQALAVVSGLADADKYPAIFKVLQEEEHASPYMEKYVVEALFQMGYDKYAIERMKKRFANMVNNTDYTTLFEGWGIGSEGFGGGTTNHAWSGGGLTILSQYVCGIAPIEPGYSLFQIVPQPAGLDEASATVQSVKGEIKSSFVNKDNVFELLVEVPQGTKAVIGLPNYGFNLITANGKKVWQKGSFLSNKKAVEYKDNSKSHIKFIVNGGRWKFKANI</sequence>
<dbReference type="EMBL" id="BJVF01000001">
    <property type="protein sequence ID" value="GEL10023.1"/>
    <property type="molecule type" value="Genomic_DNA"/>
</dbReference>
<dbReference type="InterPro" id="IPR035398">
    <property type="entry name" value="Bac_rhamnosid_C"/>
</dbReference>
<dbReference type="GO" id="GO:0016787">
    <property type="term" value="F:hydrolase activity"/>
    <property type="evidence" value="ECO:0007669"/>
    <property type="project" value="UniProtKB-KW"/>
</dbReference>
<dbReference type="InterPro" id="IPR008928">
    <property type="entry name" value="6-hairpin_glycosidase_sf"/>
</dbReference>
<dbReference type="EMBL" id="LVEO01000013">
    <property type="protein sequence ID" value="OCB72529.1"/>
    <property type="molecule type" value="Genomic_DNA"/>
</dbReference>
<dbReference type="RefSeq" id="WP_083189297.1">
    <property type="nucleotide sequence ID" value="NZ_BJVF01000001.1"/>
</dbReference>
<dbReference type="InterPro" id="IPR012341">
    <property type="entry name" value="6hp_glycosidase-like_sf"/>
</dbReference>
<reference evidence="5" key="2">
    <citation type="submission" date="2016-03" db="EMBL/GenBank/DDBJ databases">
        <authorList>
            <person name="Ploux O."/>
        </authorList>
    </citation>
    <scope>NUCLEOTIDE SEQUENCE</scope>
    <source>
        <strain evidence="5">NBRC 105008</strain>
    </source>
</reference>
<keyword evidence="5" id="KW-0378">Hydrolase</keyword>
<dbReference type="Gene3D" id="2.60.120.260">
    <property type="entry name" value="Galactose-binding domain-like"/>
    <property type="match status" value="1"/>
</dbReference>
<organism evidence="5 7">
    <name type="scientific">Flavobacterium glycines</name>
    <dbReference type="NCBI Taxonomy" id="551990"/>
    <lineage>
        <taxon>Bacteria</taxon>
        <taxon>Pseudomonadati</taxon>
        <taxon>Bacteroidota</taxon>
        <taxon>Flavobacteriia</taxon>
        <taxon>Flavobacteriales</taxon>
        <taxon>Flavobacteriaceae</taxon>
        <taxon>Flavobacterium</taxon>
    </lineage>
</organism>
<evidence type="ECO:0000313" key="7">
    <source>
        <dbReference type="Proteomes" id="UP000093226"/>
    </source>
</evidence>
<dbReference type="STRING" id="551990.SAMN05192550_0957"/>
<evidence type="ECO:0000313" key="9">
    <source>
        <dbReference type="Proteomes" id="UP000321579"/>
    </source>
</evidence>
<dbReference type="Proteomes" id="UP000093226">
    <property type="component" value="Unassembled WGS sequence"/>
</dbReference>
<proteinExistence type="predicted"/>
<evidence type="ECO:0000313" key="4">
    <source>
        <dbReference type="EMBL" id="GEL10023.1"/>
    </source>
</evidence>
<dbReference type="Gene3D" id="1.50.10.10">
    <property type="match status" value="1"/>
</dbReference>
<evidence type="ECO:0000313" key="8">
    <source>
        <dbReference type="Proteomes" id="UP000182367"/>
    </source>
</evidence>
<evidence type="ECO:0000259" key="3">
    <source>
        <dbReference type="Pfam" id="PF17390"/>
    </source>
</evidence>
<feature type="signal peptide" evidence="1">
    <location>
        <begin position="1"/>
        <end position="21"/>
    </location>
</feature>
<comment type="caution">
    <text evidence="5">The sequence shown here is derived from an EMBL/GenBank/DDBJ whole genome shotgun (WGS) entry which is preliminary data.</text>
</comment>
<dbReference type="GO" id="GO:0005975">
    <property type="term" value="P:carbohydrate metabolic process"/>
    <property type="evidence" value="ECO:0007669"/>
    <property type="project" value="InterPro"/>
</dbReference>
<reference evidence="6 8" key="3">
    <citation type="submission" date="2016-10" db="EMBL/GenBank/DDBJ databases">
        <authorList>
            <person name="Varghese N."/>
            <person name="Submissions S."/>
        </authorList>
    </citation>
    <scope>NUCLEOTIDE SEQUENCE [LARGE SCALE GENOMIC DNA]</scope>
    <source>
        <strain evidence="6 8">Gm-149</strain>
    </source>
</reference>
<evidence type="ECO:0000313" key="6">
    <source>
        <dbReference type="EMBL" id="SDI84466.1"/>
    </source>
</evidence>
<keyword evidence="1" id="KW-0732">Signal</keyword>
<dbReference type="AlphaFoldDB" id="A0A1B9DS74"/>
<feature type="chain" id="PRO_5044556195" evidence="1">
    <location>
        <begin position="22"/>
        <end position="774"/>
    </location>
</feature>
<evidence type="ECO:0000259" key="2">
    <source>
        <dbReference type="Pfam" id="PF17389"/>
    </source>
</evidence>
<feature type="domain" description="Alpha-L-rhamnosidase C-terminal" evidence="3">
    <location>
        <begin position="660"/>
        <end position="724"/>
    </location>
</feature>
<dbReference type="PANTHER" id="PTHR34987:SF4">
    <property type="entry name" value="ALPHA-L-RHAMNOSIDASE C-TERMINAL DOMAIN-CONTAINING PROTEIN"/>
    <property type="match status" value="1"/>
</dbReference>
<reference evidence="7" key="1">
    <citation type="submission" date="2016-03" db="EMBL/GenBank/DDBJ databases">
        <title>Draft genome sequence of Paenibacillus glacialis DSM 22343.</title>
        <authorList>
            <person name="Shin S.-K."/>
            <person name="Yi H."/>
        </authorList>
    </citation>
    <scope>NUCLEOTIDE SEQUENCE [LARGE SCALE GENOMIC DNA]</scope>
    <source>
        <strain evidence="7">NBRC 105008</strain>
    </source>
</reference>
<dbReference type="Proteomes" id="UP000182367">
    <property type="component" value="Unassembled WGS sequence"/>
</dbReference>
<dbReference type="Pfam" id="PF17389">
    <property type="entry name" value="Bac_rhamnosid6H"/>
    <property type="match status" value="1"/>
</dbReference>
<dbReference type="Proteomes" id="UP000321579">
    <property type="component" value="Unassembled WGS sequence"/>
</dbReference>
<feature type="domain" description="Alpha-L-rhamnosidase six-hairpin glycosidase" evidence="2">
    <location>
        <begin position="333"/>
        <end position="651"/>
    </location>
</feature>
<dbReference type="EMBL" id="FNEO01000001">
    <property type="protein sequence ID" value="SDI84466.1"/>
    <property type="molecule type" value="Genomic_DNA"/>
</dbReference>
<reference evidence="4 9" key="4">
    <citation type="submission" date="2019-07" db="EMBL/GenBank/DDBJ databases">
        <title>Whole genome shotgun sequence of Flavobacterium glycines NBRC 105008.</title>
        <authorList>
            <person name="Hosoyama A."/>
            <person name="Uohara A."/>
            <person name="Ohji S."/>
            <person name="Ichikawa N."/>
        </authorList>
    </citation>
    <scope>NUCLEOTIDE SEQUENCE [LARGE SCALE GENOMIC DNA]</scope>
    <source>
        <strain evidence="4 9">NBRC 105008</strain>
    </source>
</reference>